<evidence type="ECO:0000256" key="1">
    <source>
        <dbReference type="SAM" id="Phobius"/>
    </source>
</evidence>
<organism evidence="2 3">
    <name type="scientific">Aetokthonos hydrillicola Thurmond2011</name>
    <dbReference type="NCBI Taxonomy" id="2712845"/>
    <lineage>
        <taxon>Bacteria</taxon>
        <taxon>Bacillati</taxon>
        <taxon>Cyanobacteriota</taxon>
        <taxon>Cyanophyceae</taxon>
        <taxon>Nostocales</taxon>
        <taxon>Hapalosiphonaceae</taxon>
        <taxon>Aetokthonos</taxon>
    </lineage>
</organism>
<accession>A0AAP5I3A7</accession>
<reference evidence="3" key="1">
    <citation type="journal article" date="2021" name="Science">
        <title>Hunting the eagle killer: A cyanobacterial neurotoxin causes vacuolar myelinopathy.</title>
        <authorList>
            <person name="Breinlinger S."/>
            <person name="Phillips T.J."/>
            <person name="Haram B.N."/>
            <person name="Mares J."/>
            <person name="Martinez Yerena J.A."/>
            <person name="Hrouzek P."/>
            <person name="Sobotka R."/>
            <person name="Henderson W.M."/>
            <person name="Schmieder P."/>
            <person name="Williams S.M."/>
            <person name="Lauderdale J.D."/>
            <person name="Wilde H.D."/>
            <person name="Gerrin W."/>
            <person name="Kust A."/>
            <person name="Washington J.W."/>
            <person name="Wagner C."/>
            <person name="Geier B."/>
            <person name="Liebeke M."/>
            <person name="Enke H."/>
            <person name="Niedermeyer T.H.J."/>
            <person name="Wilde S.B."/>
        </authorList>
    </citation>
    <scope>NUCLEOTIDE SEQUENCE [LARGE SCALE GENOMIC DNA]</scope>
    <source>
        <strain evidence="3">Thurmond2011</strain>
    </source>
</reference>
<gene>
    <name evidence="2" type="ORF">G7B40_007020</name>
</gene>
<dbReference type="InterPro" id="IPR047709">
    <property type="entry name" value="HpsJ-like"/>
</dbReference>
<name>A0AAP5I3A7_9CYAN</name>
<sequence>MESSKLTVRNKPIQIPNPTLENQRFILLNFVGYILLIFSVIDYAEILFPSQLTDPVWEFQTIEKLVEHVWSLLLGLTFVFIQQQDINKFKLRVLSSLSWLSFVLGLLYLLMLPLGINNSITIYHNSNAQISNQAAQQKEQFSKLSQIVNKANTSKELHNLDKIINPQNITPINDDTQELKNKLSQQLESLSLQVSNKAKSAKKTLANNLIKKAVKVNLGTVLTGVCLIIIWRLTCWTRIWRKWYV</sequence>
<dbReference type="EMBL" id="JAALHA020000002">
    <property type="protein sequence ID" value="MDR9894323.1"/>
    <property type="molecule type" value="Genomic_DNA"/>
</dbReference>
<keyword evidence="1" id="KW-0812">Transmembrane</keyword>
<evidence type="ECO:0000313" key="2">
    <source>
        <dbReference type="EMBL" id="MDR9894323.1"/>
    </source>
</evidence>
<dbReference type="NCBIfam" id="NF038305">
    <property type="entry name" value="HpsJ_fam"/>
    <property type="match status" value="1"/>
</dbReference>
<feature type="transmembrane region" description="Helical" evidence="1">
    <location>
        <begin position="93"/>
        <end position="116"/>
    </location>
</feature>
<feature type="transmembrane region" description="Helical" evidence="1">
    <location>
        <begin position="25"/>
        <end position="44"/>
    </location>
</feature>
<evidence type="ECO:0000313" key="3">
    <source>
        <dbReference type="Proteomes" id="UP000667802"/>
    </source>
</evidence>
<protein>
    <submittedName>
        <fullName evidence="2">HpsJ family protein</fullName>
    </submittedName>
</protein>
<keyword evidence="3" id="KW-1185">Reference proteome</keyword>
<proteinExistence type="predicted"/>
<dbReference type="AlphaFoldDB" id="A0AAP5I3A7"/>
<keyword evidence="1" id="KW-1133">Transmembrane helix</keyword>
<dbReference type="RefSeq" id="WP_208349785.1">
    <property type="nucleotide sequence ID" value="NZ_JAALHA020000002.1"/>
</dbReference>
<keyword evidence="1" id="KW-0472">Membrane</keyword>
<dbReference type="Proteomes" id="UP000667802">
    <property type="component" value="Unassembled WGS sequence"/>
</dbReference>
<comment type="caution">
    <text evidence="2">The sequence shown here is derived from an EMBL/GenBank/DDBJ whole genome shotgun (WGS) entry which is preliminary data.</text>
</comment>
<feature type="transmembrane region" description="Helical" evidence="1">
    <location>
        <begin position="216"/>
        <end position="234"/>
    </location>
</feature>